<feature type="region of interest" description="Disordered" evidence="1">
    <location>
        <begin position="154"/>
        <end position="181"/>
    </location>
</feature>
<evidence type="ECO:0000313" key="4">
    <source>
        <dbReference type="Proteomes" id="UP000094527"/>
    </source>
</evidence>
<organism evidence="3 4">
    <name type="scientific">Orchesella cincta</name>
    <name type="common">Springtail</name>
    <name type="synonym">Podura cincta</name>
    <dbReference type="NCBI Taxonomy" id="48709"/>
    <lineage>
        <taxon>Eukaryota</taxon>
        <taxon>Metazoa</taxon>
        <taxon>Ecdysozoa</taxon>
        <taxon>Arthropoda</taxon>
        <taxon>Hexapoda</taxon>
        <taxon>Collembola</taxon>
        <taxon>Entomobryomorpha</taxon>
        <taxon>Entomobryoidea</taxon>
        <taxon>Orchesellidae</taxon>
        <taxon>Orchesellinae</taxon>
        <taxon>Orchesella</taxon>
    </lineage>
</organism>
<gene>
    <name evidence="3" type="ORF">Ocin01_08555</name>
</gene>
<feature type="signal peptide" evidence="2">
    <location>
        <begin position="1"/>
        <end position="22"/>
    </location>
</feature>
<dbReference type="EMBL" id="LJIJ01000380">
    <property type="protein sequence ID" value="ODM98122.1"/>
    <property type="molecule type" value="Genomic_DNA"/>
</dbReference>
<evidence type="ECO:0000313" key="3">
    <source>
        <dbReference type="EMBL" id="ODM98122.1"/>
    </source>
</evidence>
<accession>A0A1D2MYQ5</accession>
<evidence type="ECO:0000256" key="2">
    <source>
        <dbReference type="SAM" id="SignalP"/>
    </source>
</evidence>
<feature type="chain" id="PRO_5008904745" evidence="2">
    <location>
        <begin position="23"/>
        <end position="181"/>
    </location>
</feature>
<sequence length="181" mass="18706">MDHIQFFLLVGSVFLIFHKASGASVNSTSDDSLDDRFNLNFNYGQASGIGKYGGVSQSNAASYGANVGIRGPGGQYQNLYSQTGSQGNSFSSGPGAPLTFANANSRVQPGYAGGNAGAGVYGGKGSAHAGSINQNIEIPLDIYGTVLLSNLKERNSTKSKNDTTETTAPVSKKEPAPLVFS</sequence>
<keyword evidence="2" id="KW-0732">Signal</keyword>
<reference evidence="3 4" key="1">
    <citation type="journal article" date="2016" name="Genome Biol. Evol.">
        <title>Gene Family Evolution Reflects Adaptation to Soil Environmental Stressors in the Genome of the Collembolan Orchesella cincta.</title>
        <authorList>
            <person name="Faddeeva-Vakhrusheva A."/>
            <person name="Derks M.F."/>
            <person name="Anvar S.Y."/>
            <person name="Agamennone V."/>
            <person name="Suring W."/>
            <person name="Smit S."/>
            <person name="van Straalen N.M."/>
            <person name="Roelofs D."/>
        </authorList>
    </citation>
    <scope>NUCLEOTIDE SEQUENCE [LARGE SCALE GENOMIC DNA]</scope>
    <source>
        <tissue evidence="3">Mixed pool</tissue>
    </source>
</reference>
<protein>
    <submittedName>
        <fullName evidence="3">Uncharacterized protein</fullName>
    </submittedName>
</protein>
<dbReference type="Proteomes" id="UP000094527">
    <property type="component" value="Unassembled WGS sequence"/>
</dbReference>
<name>A0A1D2MYQ5_ORCCI</name>
<feature type="compositionally biased region" description="Basic and acidic residues" evidence="1">
    <location>
        <begin position="154"/>
        <end position="163"/>
    </location>
</feature>
<comment type="caution">
    <text evidence="3">The sequence shown here is derived from an EMBL/GenBank/DDBJ whole genome shotgun (WGS) entry which is preliminary data.</text>
</comment>
<keyword evidence="4" id="KW-1185">Reference proteome</keyword>
<evidence type="ECO:0000256" key="1">
    <source>
        <dbReference type="SAM" id="MobiDB-lite"/>
    </source>
</evidence>
<dbReference type="AlphaFoldDB" id="A0A1D2MYQ5"/>
<proteinExistence type="predicted"/>